<name>A0A4C1TGZ5_EUMVA</name>
<protein>
    <submittedName>
        <fullName evidence="2">Uncharacterized protein</fullName>
    </submittedName>
</protein>
<feature type="region of interest" description="Disordered" evidence="1">
    <location>
        <begin position="1"/>
        <end position="49"/>
    </location>
</feature>
<evidence type="ECO:0000313" key="2">
    <source>
        <dbReference type="EMBL" id="GBP13476.1"/>
    </source>
</evidence>
<dbReference type="AlphaFoldDB" id="A0A4C1TGZ5"/>
<evidence type="ECO:0000313" key="3">
    <source>
        <dbReference type="Proteomes" id="UP000299102"/>
    </source>
</evidence>
<dbReference type="Proteomes" id="UP000299102">
    <property type="component" value="Unassembled WGS sequence"/>
</dbReference>
<keyword evidence="3" id="KW-1185">Reference proteome</keyword>
<comment type="caution">
    <text evidence="2">The sequence shown here is derived from an EMBL/GenBank/DDBJ whole genome shotgun (WGS) entry which is preliminary data.</text>
</comment>
<accession>A0A4C1TGZ5</accession>
<evidence type="ECO:0000256" key="1">
    <source>
        <dbReference type="SAM" id="MobiDB-lite"/>
    </source>
</evidence>
<gene>
    <name evidence="2" type="ORF">EVAR_4225_1</name>
</gene>
<reference evidence="2 3" key="1">
    <citation type="journal article" date="2019" name="Commun. Biol.">
        <title>The bagworm genome reveals a unique fibroin gene that provides high tensile strength.</title>
        <authorList>
            <person name="Kono N."/>
            <person name="Nakamura H."/>
            <person name="Ohtoshi R."/>
            <person name="Tomita M."/>
            <person name="Numata K."/>
            <person name="Arakawa K."/>
        </authorList>
    </citation>
    <scope>NUCLEOTIDE SEQUENCE [LARGE SCALE GENOMIC DNA]</scope>
</reference>
<proteinExistence type="predicted"/>
<sequence length="118" mass="13709">MTDGGPHCLELRPRAPNSRGTEICPPPESRKGRKSKRYRSFGGGTKGQKDITISRRNSEWDRQHLEDSEFAYRCALAQRLCSVSHEEVGKKKDLWPFVMMRLGEQPDQSELKWYRIET</sequence>
<organism evidence="2 3">
    <name type="scientific">Eumeta variegata</name>
    <name type="common">Bagworm moth</name>
    <name type="synonym">Eumeta japonica</name>
    <dbReference type="NCBI Taxonomy" id="151549"/>
    <lineage>
        <taxon>Eukaryota</taxon>
        <taxon>Metazoa</taxon>
        <taxon>Ecdysozoa</taxon>
        <taxon>Arthropoda</taxon>
        <taxon>Hexapoda</taxon>
        <taxon>Insecta</taxon>
        <taxon>Pterygota</taxon>
        <taxon>Neoptera</taxon>
        <taxon>Endopterygota</taxon>
        <taxon>Lepidoptera</taxon>
        <taxon>Glossata</taxon>
        <taxon>Ditrysia</taxon>
        <taxon>Tineoidea</taxon>
        <taxon>Psychidae</taxon>
        <taxon>Oiketicinae</taxon>
        <taxon>Eumeta</taxon>
    </lineage>
</organism>
<dbReference type="EMBL" id="BGZK01000057">
    <property type="protein sequence ID" value="GBP13476.1"/>
    <property type="molecule type" value="Genomic_DNA"/>
</dbReference>